<sequence length="55" mass="6451">MVDVWCRFQNDDVGDFYHEAASASRRILLFTRWVNAGLTSEAIKKLARNIEYDEE</sequence>
<protein>
    <submittedName>
        <fullName evidence="1">Uncharacterized protein</fullName>
    </submittedName>
</protein>
<dbReference type="RefSeq" id="WP_283927061.1">
    <property type="nucleotide sequence ID" value="NZ_CP126084.1"/>
</dbReference>
<dbReference type="Proteomes" id="UP001177943">
    <property type="component" value="Chromosome"/>
</dbReference>
<dbReference type="AlphaFoldDB" id="A0AA95I9K1"/>
<dbReference type="KEGG" id="pwn:QNH46_04255"/>
<proteinExistence type="predicted"/>
<gene>
    <name evidence="1" type="ORF">QNH46_04255</name>
</gene>
<reference evidence="1" key="1">
    <citation type="submission" date="2023-05" db="EMBL/GenBank/DDBJ databases">
        <title>Comparative genomics of Bacillaceae isolates and their secondary metabolite potential.</title>
        <authorList>
            <person name="Song L."/>
            <person name="Nielsen L.J."/>
            <person name="Mohite O."/>
            <person name="Xu X."/>
            <person name="Weber T."/>
            <person name="Kovacs A.T."/>
        </authorList>
    </citation>
    <scope>NUCLEOTIDE SEQUENCE</scope>
    <source>
        <strain evidence="1">B2_4</strain>
    </source>
</reference>
<organism evidence="1 2">
    <name type="scientific">Paenibacillus woosongensis</name>
    <dbReference type="NCBI Taxonomy" id="307580"/>
    <lineage>
        <taxon>Bacteria</taxon>
        <taxon>Bacillati</taxon>
        <taxon>Bacillota</taxon>
        <taxon>Bacilli</taxon>
        <taxon>Bacillales</taxon>
        <taxon>Paenibacillaceae</taxon>
        <taxon>Paenibacillus</taxon>
    </lineage>
</organism>
<name>A0AA95I9K1_9BACL</name>
<evidence type="ECO:0000313" key="1">
    <source>
        <dbReference type="EMBL" id="WHX49894.1"/>
    </source>
</evidence>
<evidence type="ECO:0000313" key="2">
    <source>
        <dbReference type="Proteomes" id="UP001177943"/>
    </source>
</evidence>
<accession>A0AA95I9K1</accession>
<dbReference type="EMBL" id="CP126084">
    <property type="protein sequence ID" value="WHX49894.1"/>
    <property type="molecule type" value="Genomic_DNA"/>
</dbReference>